<evidence type="ECO:0000259" key="2">
    <source>
        <dbReference type="Pfam" id="PF04909"/>
    </source>
</evidence>
<protein>
    <submittedName>
        <fullName evidence="3">Amidohydrolase family protein</fullName>
    </submittedName>
</protein>
<dbReference type="Pfam" id="PF04909">
    <property type="entry name" value="Amidohydro_2"/>
    <property type="match status" value="1"/>
</dbReference>
<comment type="caution">
    <text evidence="3">The sequence shown here is derived from an EMBL/GenBank/DDBJ whole genome shotgun (WGS) entry which is preliminary data.</text>
</comment>
<dbReference type="PANTHER" id="PTHR21240:SF28">
    <property type="entry name" value="ISO-OROTATE DECARBOXYLASE (EUROFUNG)"/>
    <property type="match status" value="1"/>
</dbReference>
<keyword evidence="4" id="KW-1185">Reference proteome</keyword>
<evidence type="ECO:0000313" key="4">
    <source>
        <dbReference type="Proteomes" id="UP001597058"/>
    </source>
</evidence>
<evidence type="ECO:0000313" key="3">
    <source>
        <dbReference type="EMBL" id="MFD1309573.1"/>
    </source>
</evidence>
<dbReference type="Proteomes" id="UP001597058">
    <property type="component" value="Unassembled WGS sequence"/>
</dbReference>
<reference evidence="4" key="1">
    <citation type="journal article" date="2019" name="Int. J. Syst. Evol. Microbiol.">
        <title>The Global Catalogue of Microorganisms (GCM) 10K type strain sequencing project: providing services to taxonomists for standard genome sequencing and annotation.</title>
        <authorList>
            <consortium name="The Broad Institute Genomics Platform"/>
            <consortium name="The Broad Institute Genome Sequencing Center for Infectious Disease"/>
            <person name="Wu L."/>
            <person name="Ma J."/>
        </authorList>
    </citation>
    <scope>NUCLEOTIDE SEQUENCE [LARGE SCALE GENOMIC DNA]</scope>
    <source>
        <strain evidence="4">CGMCC 4.7020</strain>
    </source>
</reference>
<dbReference type="RefSeq" id="WP_381241956.1">
    <property type="nucleotide sequence ID" value="NZ_JBHSKH010000103.1"/>
</dbReference>
<feature type="domain" description="Amidohydrolase-related" evidence="2">
    <location>
        <begin position="6"/>
        <end position="316"/>
    </location>
</feature>
<dbReference type="EMBL" id="JBHTMM010000039">
    <property type="protein sequence ID" value="MFD1309573.1"/>
    <property type="molecule type" value="Genomic_DNA"/>
</dbReference>
<dbReference type="PANTHER" id="PTHR21240">
    <property type="entry name" value="2-AMINO-3-CARBOXYLMUCONATE-6-SEMIALDEHYDE DECARBOXYLASE"/>
    <property type="match status" value="1"/>
</dbReference>
<sequence length="319" mass="33896">MTPTRIDVHAHLWTAGYLDRLERLGKSDTATQRGIGADATDADLEARFALMDRAGIDLQVLSTAPQSPHLPAESDAVALAEAANDSYAELVARFPDRFLAFAALPLPHVDAALSELTRALDELGAVGVGVTTTVLGRTLADPLFGPLYEELDRRGAVLYVHPAGEGAGSPLITEHDMTWMVGAPVEDTVAIMHLILAGLPARYPRMRVLASHLGGALPLLPRRLDDHLAFESPGTPEPPSVAARRLWYDTVSHAHPPALVAAVASFGADHIVLGTDFPYEDGEVFLRAVDHIADSGLGPEEVTMILDTNAADLLGLSAP</sequence>
<gene>
    <name evidence="3" type="ORF">ACFQ5X_27415</name>
</gene>
<evidence type="ECO:0000256" key="1">
    <source>
        <dbReference type="ARBA" id="ARBA00023239"/>
    </source>
</evidence>
<name>A0ABW3XKJ8_9ACTN</name>
<proteinExistence type="predicted"/>
<dbReference type="Gene3D" id="3.20.20.140">
    <property type="entry name" value="Metal-dependent hydrolases"/>
    <property type="match status" value="1"/>
</dbReference>
<dbReference type="SUPFAM" id="SSF51556">
    <property type="entry name" value="Metallo-dependent hydrolases"/>
    <property type="match status" value="1"/>
</dbReference>
<organism evidence="3 4">
    <name type="scientific">Streptomyces kaempferi</name>
    <dbReference type="NCBI Taxonomy" id="333725"/>
    <lineage>
        <taxon>Bacteria</taxon>
        <taxon>Bacillati</taxon>
        <taxon>Actinomycetota</taxon>
        <taxon>Actinomycetes</taxon>
        <taxon>Kitasatosporales</taxon>
        <taxon>Streptomycetaceae</taxon>
        <taxon>Streptomyces</taxon>
    </lineage>
</organism>
<accession>A0ABW3XKJ8</accession>
<dbReference type="InterPro" id="IPR006680">
    <property type="entry name" value="Amidohydro-rel"/>
</dbReference>
<dbReference type="InterPro" id="IPR032466">
    <property type="entry name" value="Metal_Hydrolase"/>
</dbReference>
<keyword evidence="1" id="KW-0456">Lyase</keyword>
<dbReference type="InterPro" id="IPR032465">
    <property type="entry name" value="ACMSD"/>
</dbReference>